<dbReference type="OrthoDB" id="214460at2157"/>
<dbReference type="Proteomes" id="UP000198397">
    <property type="component" value="Unassembled WGS sequence"/>
</dbReference>
<evidence type="ECO:0000313" key="2">
    <source>
        <dbReference type="EMBL" id="SNR35256.1"/>
    </source>
</evidence>
<protein>
    <recommendedName>
        <fullName evidence="4">DUF3891 domain-containing protein</fullName>
    </recommendedName>
</protein>
<evidence type="ECO:0000256" key="1">
    <source>
        <dbReference type="SAM" id="MobiDB-lite"/>
    </source>
</evidence>
<accession>A0A238VLZ6</accession>
<name>A0A238VLZ6_HALVU</name>
<proteinExistence type="predicted"/>
<reference evidence="2 3" key="1">
    <citation type="submission" date="2017-06" db="EMBL/GenBank/DDBJ databases">
        <authorList>
            <person name="Kim H.J."/>
            <person name="Triplett B.A."/>
        </authorList>
    </citation>
    <scope>NUCLEOTIDE SEQUENCE [LARGE SCALE GENOMIC DNA]</scope>
    <source>
        <strain evidence="2 3">DSM 8800</strain>
    </source>
</reference>
<feature type="region of interest" description="Disordered" evidence="1">
    <location>
        <begin position="209"/>
        <end position="240"/>
    </location>
</feature>
<dbReference type="EMBL" id="FZNQ01000003">
    <property type="protein sequence ID" value="SNR35256.1"/>
    <property type="molecule type" value="Genomic_DNA"/>
</dbReference>
<dbReference type="RefSeq" id="WP_089383903.1">
    <property type="nucleotide sequence ID" value="NZ_FZNQ01000003.1"/>
</dbReference>
<dbReference type="Pfam" id="PF13030">
    <property type="entry name" value="DUF3891"/>
    <property type="match status" value="1"/>
</dbReference>
<evidence type="ECO:0008006" key="4">
    <source>
        <dbReference type="Google" id="ProtNLM"/>
    </source>
</evidence>
<dbReference type="InterPro" id="IPR024992">
    <property type="entry name" value="DUF3891"/>
</dbReference>
<feature type="compositionally biased region" description="Basic and acidic residues" evidence="1">
    <location>
        <begin position="224"/>
        <end position="233"/>
    </location>
</feature>
<evidence type="ECO:0000313" key="3">
    <source>
        <dbReference type="Proteomes" id="UP000198397"/>
    </source>
</evidence>
<keyword evidence="3" id="KW-1185">Reference proteome</keyword>
<dbReference type="AlphaFoldDB" id="A0A238VLZ6"/>
<organism evidence="2 3">
    <name type="scientific">Halorubrum vacuolatum</name>
    <name type="common">Natronobacterium vacuolatum</name>
    <dbReference type="NCBI Taxonomy" id="63740"/>
    <lineage>
        <taxon>Archaea</taxon>
        <taxon>Methanobacteriati</taxon>
        <taxon>Methanobacteriota</taxon>
        <taxon>Stenosarchaea group</taxon>
        <taxon>Halobacteria</taxon>
        <taxon>Halobacteriales</taxon>
        <taxon>Haloferacaceae</taxon>
        <taxon>Halorubrum</taxon>
    </lineage>
</organism>
<gene>
    <name evidence="2" type="ORF">SAMN06264855_103100</name>
</gene>
<sequence length="325" mass="36331">MILAATDDRIRFVTQPDHAALAGRFAEAWGGEAVDAPTPKPAVRLAVHAHDDGWWPRDRRPRLKPDGTPYDFYEIPAAQWMRLQRRGVDAVARADPYAGLLVSLHAAGLRRQRYGLSPSWPETPRAFRGFVEREQRRQRSLATALREDDTDDRLSVDDSALITHLHDAGEPPSEVFPGTARDPHLWRNYRLLSALDALSLRICATPTRMGSSVGSWDGEERCDDEGSNREGRSDGAQTDPGAVEVAPIEIPHVPTRPGEPDTTLSATPCFGDSWRIDPYPFDRSPVTVHVPTRTVDSTSFQDERTLFDRYYAAEIEEITVTMRPA</sequence>